<sequence length="86" mass="10223">MSDIYIQFGLVFGFFLAIYIAVKFIAHLRRKRPNKELWATIFEGVTHKTMDLEPLKQPEVYIEKKAKRDGQNYDEETGEKQYHITK</sequence>
<dbReference type="Proteomes" id="UP001253595">
    <property type="component" value="Unassembled WGS sequence"/>
</dbReference>
<evidence type="ECO:0000313" key="2">
    <source>
        <dbReference type="EMBL" id="MDR7091883.1"/>
    </source>
</evidence>
<evidence type="ECO:0008006" key="4">
    <source>
        <dbReference type="Google" id="ProtNLM"/>
    </source>
</evidence>
<organism evidence="2 3">
    <name type="scientific">Cellvibrio fibrivorans</name>
    <dbReference type="NCBI Taxonomy" id="126350"/>
    <lineage>
        <taxon>Bacteria</taxon>
        <taxon>Pseudomonadati</taxon>
        <taxon>Pseudomonadota</taxon>
        <taxon>Gammaproteobacteria</taxon>
        <taxon>Cellvibrionales</taxon>
        <taxon>Cellvibrionaceae</taxon>
        <taxon>Cellvibrio</taxon>
    </lineage>
</organism>
<reference evidence="2 3" key="1">
    <citation type="submission" date="2023-07" db="EMBL/GenBank/DDBJ databases">
        <title>Sorghum-associated microbial communities from plants grown in Nebraska, USA.</title>
        <authorList>
            <person name="Schachtman D."/>
        </authorList>
    </citation>
    <scope>NUCLEOTIDE SEQUENCE [LARGE SCALE GENOMIC DNA]</scope>
    <source>
        <strain evidence="2 3">BE190</strain>
    </source>
</reference>
<feature type="transmembrane region" description="Helical" evidence="1">
    <location>
        <begin position="6"/>
        <end position="26"/>
    </location>
</feature>
<dbReference type="EMBL" id="JAVDVX010000008">
    <property type="protein sequence ID" value="MDR7091883.1"/>
    <property type="molecule type" value="Genomic_DNA"/>
</dbReference>
<proteinExistence type="predicted"/>
<accession>A0ABU1V3G0</accession>
<name>A0ABU1V3G0_9GAMM</name>
<dbReference type="RefSeq" id="WP_310075657.1">
    <property type="nucleotide sequence ID" value="NZ_JAVDVX010000008.1"/>
</dbReference>
<comment type="caution">
    <text evidence="2">The sequence shown here is derived from an EMBL/GenBank/DDBJ whole genome shotgun (WGS) entry which is preliminary data.</text>
</comment>
<keyword evidence="1" id="KW-0472">Membrane</keyword>
<evidence type="ECO:0000256" key="1">
    <source>
        <dbReference type="SAM" id="Phobius"/>
    </source>
</evidence>
<protein>
    <recommendedName>
        <fullName evidence="4">DUF3951 domain-containing protein</fullName>
    </recommendedName>
</protein>
<gene>
    <name evidence="2" type="ORF">J2X05_003921</name>
</gene>
<keyword evidence="1" id="KW-1133">Transmembrane helix</keyword>
<evidence type="ECO:0000313" key="3">
    <source>
        <dbReference type="Proteomes" id="UP001253595"/>
    </source>
</evidence>
<keyword evidence="3" id="KW-1185">Reference proteome</keyword>
<keyword evidence="1" id="KW-0812">Transmembrane</keyword>